<feature type="transmembrane region" description="Helical" evidence="1">
    <location>
        <begin position="92"/>
        <end position="113"/>
    </location>
</feature>
<keyword evidence="1" id="KW-0812">Transmembrane</keyword>
<sequence>MRDADLGAVATMYSQLAGVLAGFAFAGVVVIVSGSLGGSASDGRQAFVLREALATMVCSFFGLALAALTYAAMGADANRPGSLAAEHLFAGVQFLIAGQFSVFSVLALIQASIGGDVFYYANRLLSQFSAIPMFALLCLGVDLYCDIRYPQGGPDWISVCIVLLIALLTVWGAFGYLSYGWVATRRLHVASWTAISRLYVERRKSLLAIAASGLFIMTSCTLAVCFLVAHDASARWTPPLAVAVVMLLVGFLGAATLPIYLYLTRIQPQPFARGDRVALAADKHYLTGNIEEGAPGTVTAIHGSAAYHVRYTVQFDHRDAKTTRLYAHDLVRLPDDPA</sequence>
<proteinExistence type="predicted"/>
<feature type="transmembrane region" description="Helical" evidence="1">
    <location>
        <begin position="241"/>
        <end position="263"/>
    </location>
</feature>
<dbReference type="AlphaFoldDB" id="A0A1M7HTH2"/>
<dbReference type="Proteomes" id="UP000184440">
    <property type="component" value="Unassembled WGS sequence"/>
</dbReference>
<evidence type="ECO:0000256" key="1">
    <source>
        <dbReference type="SAM" id="Phobius"/>
    </source>
</evidence>
<dbReference type="STRING" id="134849.SAMN05443668_101288"/>
<feature type="transmembrane region" description="Helical" evidence="1">
    <location>
        <begin position="12"/>
        <end position="32"/>
    </location>
</feature>
<accession>A0A1M7HTH2</accession>
<feature type="transmembrane region" description="Helical" evidence="1">
    <location>
        <begin position="206"/>
        <end position="229"/>
    </location>
</feature>
<feature type="transmembrane region" description="Helical" evidence="1">
    <location>
        <begin position="156"/>
        <end position="177"/>
    </location>
</feature>
<dbReference type="EMBL" id="FRCS01000001">
    <property type="protein sequence ID" value="SHM31842.1"/>
    <property type="molecule type" value="Genomic_DNA"/>
</dbReference>
<gene>
    <name evidence="2" type="ORF">SAMN05443668_101288</name>
</gene>
<name>A0A1M7HTH2_9ACTN</name>
<organism evidence="2 3">
    <name type="scientific">Cryptosporangium aurantiacum</name>
    <dbReference type="NCBI Taxonomy" id="134849"/>
    <lineage>
        <taxon>Bacteria</taxon>
        <taxon>Bacillati</taxon>
        <taxon>Actinomycetota</taxon>
        <taxon>Actinomycetes</taxon>
        <taxon>Cryptosporangiales</taxon>
        <taxon>Cryptosporangiaceae</taxon>
        <taxon>Cryptosporangium</taxon>
    </lineage>
</organism>
<protein>
    <submittedName>
        <fullName evidence="2">Uncharacterized protein</fullName>
    </submittedName>
</protein>
<evidence type="ECO:0000313" key="2">
    <source>
        <dbReference type="EMBL" id="SHM31842.1"/>
    </source>
</evidence>
<feature type="transmembrane region" description="Helical" evidence="1">
    <location>
        <begin position="125"/>
        <end position="144"/>
    </location>
</feature>
<feature type="transmembrane region" description="Helical" evidence="1">
    <location>
        <begin position="52"/>
        <end position="72"/>
    </location>
</feature>
<evidence type="ECO:0000313" key="3">
    <source>
        <dbReference type="Proteomes" id="UP000184440"/>
    </source>
</evidence>
<keyword evidence="3" id="KW-1185">Reference proteome</keyword>
<keyword evidence="1" id="KW-1133">Transmembrane helix</keyword>
<dbReference type="RefSeq" id="WP_143174980.1">
    <property type="nucleotide sequence ID" value="NZ_FRCS01000001.1"/>
</dbReference>
<reference evidence="2 3" key="1">
    <citation type="submission" date="2016-11" db="EMBL/GenBank/DDBJ databases">
        <authorList>
            <person name="Jaros S."/>
            <person name="Januszkiewicz K."/>
            <person name="Wedrychowicz H."/>
        </authorList>
    </citation>
    <scope>NUCLEOTIDE SEQUENCE [LARGE SCALE GENOMIC DNA]</scope>
    <source>
        <strain evidence="2 3">DSM 46144</strain>
    </source>
</reference>
<keyword evidence="1" id="KW-0472">Membrane</keyword>